<gene>
    <name evidence="2" type="ORF">BSPA14S_K0004</name>
</gene>
<evidence type="ECO:0000256" key="1">
    <source>
        <dbReference type="SAM" id="Phobius"/>
    </source>
</evidence>
<dbReference type="EMBL" id="CP001466">
    <property type="protein sequence ID" value="ACN53221.1"/>
    <property type="molecule type" value="Genomic_DNA"/>
</dbReference>
<geneLocation type="plasmid" evidence="2 3">
    <name>A14S_lp36</name>
</geneLocation>
<sequence>MIIVLKAIRSFVLLSSVSSLLSKAFFAFLLLAAFYLPMEKVIGCLMNR</sequence>
<evidence type="ECO:0000313" key="3">
    <source>
        <dbReference type="Proteomes" id="UP000003481"/>
    </source>
</evidence>
<keyword evidence="1" id="KW-0472">Membrane</keyword>
<accession>C0RBR4</accession>
<protein>
    <submittedName>
        <fullName evidence="2">Uncharacterized protein</fullName>
    </submittedName>
</protein>
<keyword evidence="1" id="KW-0812">Transmembrane</keyword>
<evidence type="ECO:0000313" key="2">
    <source>
        <dbReference type="EMBL" id="ACN53221.1"/>
    </source>
</evidence>
<organism evidence="2 3">
    <name type="scientific">Borreliella spielmanii A14S</name>
    <dbReference type="NCBI Taxonomy" id="498742"/>
    <lineage>
        <taxon>Bacteria</taxon>
        <taxon>Pseudomonadati</taxon>
        <taxon>Spirochaetota</taxon>
        <taxon>Spirochaetia</taxon>
        <taxon>Spirochaetales</taxon>
        <taxon>Borreliaceae</taxon>
        <taxon>Borreliella</taxon>
    </lineage>
</organism>
<dbReference type="HOGENOM" id="CLU_3150142_0_0_12"/>
<keyword evidence="1" id="KW-1133">Transmembrane helix</keyword>
<proteinExistence type="predicted"/>
<keyword evidence="2" id="KW-0614">Plasmid</keyword>
<feature type="transmembrane region" description="Helical" evidence="1">
    <location>
        <begin position="12"/>
        <end position="36"/>
    </location>
</feature>
<reference evidence="2 3" key="1">
    <citation type="journal article" date="2012" name="J. Bacteriol.">
        <title>Whole-Genome Sequences of Borrelia bissettii, Borrelia valaisiana, and Borrelia spielmanii.</title>
        <authorList>
            <person name="Schutzer S.E."/>
            <person name="Fraser-Liggett C.M."/>
            <person name="Qiu W.G."/>
            <person name="Kraiczy P."/>
            <person name="Mongodin E.F."/>
            <person name="Dunn J.J."/>
            <person name="Luft B.J."/>
            <person name="Casjens S.R."/>
        </authorList>
    </citation>
    <scope>NUCLEOTIDE SEQUENCE [LARGE SCALE GENOMIC DNA]</scope>
    <source>
        <strain evidence="2 3">A14S</strain>
        <plasmid evidence="2 3">A14S_lp36</plasmid>
    </source>
</reference>
<name>C0RBR4_9SPIR</name>
<dbReference type="AlphaFoldDB" id="C0RBR4"/>
<dbReference type="Proteomes" id="UP000003481">
    <property type="component" value="Plasmid A14S_lp36"/>
</dbReference>